<dbReference type="InterPro" id="IPR017850">
    <property type="entry name" value="Alkaline_phosphatase_core_sf"/>
</dbReference>
<proteinExistence type="predicted"/>
<keyword evidence="3" id="KW-1185">Reference proteome</keyword>
<name>A0A518EMZ1_9BACT</name>
<organism evidence="2 3">
    <name type="scientific">Saltatorellus ferox</name>
    <dbReference type="NCBI Taxonomy" id="2528018"/>
    <lineage>
        <taxon>Bacteria</taxon>
        <taxon>Pseudomonadati</taxon>
        <taxon>Planctomycetota</taxon>
        <taxon>Planctomycetia</taxon>
        <taxon>Planctomycetia incertae sedis</taxon>
        <taxon>Saltatorellus</taxon>
    </lineage>
</organism>
<sequence>MKRHAPRFSKDCLVPMISHSDTTRRVAVSKGVASRSRRAGALALLFSIGALAGCGGKEADRADAPEPVATHSGLISRLITDAQIAGSTTESTVELAGFRLTEDNRGECPWTAQGGTDQIQARVRPPGGSKEKKDMLAALAIRGKGPKSFTHEFAFSRGECTMVQLFITCYGEGSENLRVVTLDEKGKVAEASEKITLSARPEPHLLEIVIPRSEETSTVRTGIRVEVEGQKAHAALLSMSAFNAPVQGLMPAVGEGGQIEVDHSMRFAAGLVEGAPWEVELACDGEAQGDVLLDMSFFLPAWAGSMARSTAVNVEYEGAEGPATVSVDVPKDARSSWSDTSVKLAGLKPGASSLRLSLVDKDPHTESVLLIGDAVVTQRSRQPKSILLITSDTHRADHMGLSRVSTMVDTPALDRLGRRGIYFADCQSTTNVTNPSHIAILSGIHPRDTQIVDNKTQLAQQVETLAEVFQSQGYRTFAAISTQHLEHAQSGLGQGFDRFESTGAFKRRGDQAVEQLEDWLAETDGVSTFAWLHLFDAHAPYDPPSAAESKATKGIAKGGGTLGLADEFVPYWIKSRGIENGDFVDALYRAEVDWVDEALMGLLGSERMKDAFVAFTADHGESLRTHNVYWDHAGLYLPMVDVPLIIAGPGVEALRSETTVQQIDVGRTLINLAGLENTTYPGRDLVRAAIDEAPDEPRFAIAAHGLQASVSAGSWFYVLDLRDYSTEKTPHNWIYGRGRLFDRRKGVNTEENLADENPELAQRMRDRLIEFLESASSEGLGKSGSIDEAAEANLKALGYAGFTARTDSKWWTRPEDKK</sequence>
<evidence type="ECO:0000313" key="3">
    <source>
        <dbReference type="Proteomes" id="UP000320390"/>
    </source>
</evidence>
<gene>
    <name evidence="2" type="ORF">Poly30_09500</name>
</gene>
<dbReference type="PANTHER" id="PTHR43751">
    <property type="entry name" value="SULFATASE"/>
    <property type="match status" value="1"/>
</dbReference>
<dbReference type="EMBL" id="CP036434">
    <property type="protein sequence ID" value="QDV05453.1"/>
    <property type="molecule type" value="Genomic_DNA"/>
</dbReference>
<dbReference type="InterPro" id="IPR000917">
    <property type="entry name" value="Sulfatase_N"/>
</dbReference>
<dbReference type="CDD" id="cd16148">
    <property type="entry name" value="sulfatase_like"/>
    <property type="match status" value="1"/>
</dbReference>
<accession>A0A518EMZ1</accession>
<dbReference type="InterPro" id="IPR052701">
    <property type="entry name" value="GAG_Ulvan_Degrading_Sulfatases"/>
</dbReference>
<dbReference type="AlphaFoldDB" id="A0A518EMZ1"/>
<dbReference type="Proteomes" id="UP000320390">
    <property type="component" value="Chromosome"/>
</dbReference>
<protein>
    <submittedName>
        <fullName evidence="2">Sulfatase</fullName>
    </submittedName>
</protein>
<reference evidence="2 3" key="1">
    <citation type="submission" date="2019-02" db="EMBL/GenBank/DDBJ databases">
        <title>Deep-cultivation of Planctomycetes and their phenomic and genomic characterization uncovers novel biology.</title>
        <authorList>
            <person name="Wiegand S."/>
            <person name="Jogler M."/>
            <person name="Boedeker C."/>
            <person name="Pinto D."/>
            <person name="Vollmers J."/>
            <person name="Rivas-Marin E."/>
            <person name="Kohn T."/>
            <person name="Peeters S.H."/>
            <person name="Heuer A."/>
            <person name="Rast P."/>
            <person name="Oberbeckmann S."/>
            <person name="Bunk B."/>
            <person name="Jeske O."/>
            <person name="Meyerdierks A."/>
            <person name="Storesund J.E."/>
            <person name="Kallscheuer N."/>
            <person name="Luecker S."/>
            <person name="Lage O.M."/>
            <person name="Pohl T."/>
            <person name="Merkel B.J."/>
            <person name="Hornburger P."/>
            <person name="Mueller R.-W."/>
            <person name="Bruemmer F."/>
            <person name="Labrenz M."/>
            <person name="Spormann A.M."/>
            <person name="Op den Camp H."/>
            <person name="Overmann J."/>
            <person name="Amann R."/>
            <person name="Jetten M.S.M."/>
            <person name="Mascher T."/>
            <person name="Medema M.H."/>
            <person name="Devos D.P."/>
            <person name="Kaster A.-K."/>
            <person name="Ovreas L."/>
            <person name="Rohde M."/>
            <person name="Galperin M.Y."/>
            <person name="Jogler C."/>
        </authorList>
    </citation>
    <scope>NUCLEOTIDE SEQUENCE [LARGE SCALE GENOMIC DNA]</scope>
    <source>
        <strain evidence="2 3">Poly30</strain>
    </source>
</reference>
<dbReference type="Gene3D" id="3.40.720.10">
    <property type="entry name" value="Alkaline Phosphatase, subunit A"/>
    <property type="match status" value="1"/>
</dbReference>
<dbReference type="Pfam" id="PF00884">
    <property type="entry name" value="Sulfatase"/>
    <property type="match status" value="1"/>
</dbReference>
<dbReference type="PANTHER" id="PTHR43751:SF3">
    <property type="entry name" value="SULFATASE N-TERMINAL DOMAIN-CONTAINING PROTEIN"/>
    <property type="match status" value="1"/>
</dbReference>
<evidence type="ECO:0000313" key="2">
    <source>
        <dbReference type="EMBL" id="QDV05453.1"/>
    </source>
</evidence>
<evidence type="ECO:0000259" key="1">
    <source>
        <dbReference type="Pfam" id="PF00884"/>
    </source>
</evidence>
<dbReference type="SUPFAM" id="SSF53649">
    <property type="entry name" value="Alkaline phosphatase-like"/>
    <property type="match status" value="1"/>
</dbReference>
<feature type="domain" description="Sulfatase N-terminal" evidence="1">
    <location>
        <begin position="386"/>
        <end position="674"/>
    </location>
</feature>